<comment type="cofactor">
    <cofactor evidence="2">
        <name>Zn(2+)</name>
        <dbReference type="ChEBI" id="CHEBI:29105"/>
    </cofactor>
</comment>
<dbReference type="Gene3D" id="3.40.225.10">
    <property type="entry name" value="Class II aldolase/adducin N-terminal domain"/>
    <property type="match status" value="1"/>
</dbReference>
<comment type="catalytic activity">
    <reaction evidence="1">
        <text>L-ribulose 5-phosphate = D-xylulose 5-phosphate</text>
        <dbReference type="Rhea" id="RHEA:22368"/>
        <dbReference type="ChEBI" id="CHEBI:57737"/>
        <dbReference type="ChEBI" id="CHEBI:58226"/>
        <dbReference type="EC" id="5.1.3.4"/>
    </reaction>
</comment>
<reference evidence="8 9" key="1">
    <citation type="submission" date="2019-12" db="EMBL/GenBank/DDBJ databases">
        <title>Genome sequence of Streptomyces bambusae.</title>
        <authorList>
            <person name="Bansal K."/>
            <person name="Choksket S."/>
            <person name="Korpole S."/>
            <person name="Patil P.B."/>
        </authorList>
    </citation>
    <scope>NUCLEOTIDE SEQUENCE [LARGE SCALE GENOMIC DNA]</scope>
    <source>
        <strain evidence="8 9">SK60</strain>
    </source>
</reference>
<name>A0ABS6YY70_9ACTN</name>
<dbReference type="RefSeq" id="WP_374200758.1">
    <property type="nucleotide sequence ID" value="NZ_WTFF01000002.1"/>
</dbReference>
<evidence type="ECO:0000313" key="9">
    <source>
        <dbReference type="Proteomes" id="UP000812013"/>
    </source>
</evidence>
<accession>A0ABS6YY70</accession>
<dbReference type="Proteomes" id="UP000812013">
    <property type="component" value="Unassembled WGS sequence"/>
</dbReference>
<keyword evidence="9" id="KW-1185">Reference proteome</keyword>
<dbReference type="SUPFAM" id="SSF53639">
    <property type="entry name" value="AraD/HMP-PK domain-like"/>
    <property type="match status" value="1"/>
</dbReference>
<dbReference type="PANTHER" id="PTHR22789:SF8">
    <property type="entry name" value="L-RIBULOSE-5-PHOSPHATE 4-EPIMERASE SGBE"/>
    <property type="match status" value="1"/>
</dbReference>
<evidence type="ECO:0000256" key="6">
    <source>
        <dbReference type="ARBA" id="ARBA00022833"/>
    </source>
</evidence>
<evidence type="ECO:0000256" key="3">
    <source>
        <dbReference type="ARBA" id="ARBA00010037"/>
    </source>
</evidence>
<organism evidence="8 9">
    <name type="scientific">Streptomyces bambusae</name>
    <dbReference type="NCBI Taxonomy" id="1550616"/>
    <lineage>
        <taxon>Bacteria</taxon>
        <taxon>Bacillati</taxon>
        <taxon>Actinomycetota</taxon>
        <taxon>Actinomycetes</taxon>
        <taxon>Kitasatosporales</taxon>
        <taxon>Streptomycetaceae</taxon>
        <taxon>Streptomyces</taxon>
    </lineage>
</organism>
<dbReference type="InterPro" id="IPR036409">
    <property type="entry name" value="Aldolase_II/adducin_N_sf"/>
</dbReference>
<dbReference type="EC" id="5.1.3.4" evidence="4"/>
<gene>
    <name evidence="8" type="primary">araD</name>
    <name evidence="8" type="ORF">GPJ59_00585</name>
</gene>
<comment type="caution">
    <text evidence="8">The sequence shown here is derived from an EMBL/GenBank/DDBJ whole genome shotgun (WGS) entry which is preliminary data.</text>
</comment>
<evidence type="ECO:0000259" key="7">
    <source>
        <dbReference type="SMART" id="SM01007"/>
    </source>
</evidence>
<dbReference type="NCBIfam" id="NF006047">
    <property type="entry name" value="PRK08193.1"/>
    <property type="match status" value="1"/>
</dbReference>
<dbReference type="InterPro" id="IPR050197">
    <property type="entry name" value="Aldolase_class_II_sugar_metab"/>
</dbReference>
<feature type="domain" description="Class II aldolase/adducin N-terminal" evidence="7">
    <location>
        <begin position="23"/>
        <end position="214"/>
    </location>
</feature>
<keyword evidence="5" id="KW-0479">Metal-binding</keyword>
<sequence length="257" mass="27671">MCRLCRRDGENVVSESSLKDLRREVLAANLRIPEAGLATLTWGNVSGVDRDAGVFVIKPSGVSYADLTEEDLVAVALEDGRVVDGHLRPSTDTETHRCLYRAFPSIGGVTHTHSAHAVAFAQARRPIPVLGTTHADTFNGPVPVTADLTAEQCAQDYEYNTGQVIVARLDGDPRRADEVPGALVSRHGPFTWGATAKAALENAIVCEAVAEMALHTLALGSRLGDTSEPPRHLLERHFTRKHGPDAYYGNVPHARGV</sequence>
<dbReference type="Pfam" id="PF00596">
    <property type="entry name" value="Aldolase_II"/>
    <property type="match status" value="1"/>
</dbReference>
<keyword evidence="6" id="KW-0862">Zinc</keyword>
<proteinExistence type="inferred from homology"/>
<dbReference type="EMBL" id="WTFF01000002">
    <property type="protein sequence ID" value="MBW5480430.1"/>
    <property type="molecule type" value="Genomic_DNA"/>
</dbReference>
<dbReference type="SMART" id="SM01007">
    <property type="entry name" value="Aldolase_II"/>
    <property type="match status" value="1"/>
</dbReference>
<evidence type="ECO:0000256" key="1">
    <source>
        <dbReference type="ARBA" id="ARBA00001726"/>
    </source>
</evidence>
<dbReference type="InterPro" id="IPR001303">
    <property type="entry name" value="Aldolase_II/adducin_N"/>
</dbReference>
<evidence type="ECO:0000313" key="8">
    <source>
        <dbReference type="EMBL" id="MBW5480430.1"/>
    </source>
</evidence>
<dbReference type="PANTHER" id="PTHR22789">
    <property type="entry name" value="FUCULOSE PHOSPHATE ALDOLASE"/>
    <property type="match status" value="1"/>
</dbReference>
<protein>
    <recommendedName>
        <fullName evidence="4">L-ribulose-5-phosphate 4-epimerase</fullName>
        <ecNumber evidence="4">5.1.3.4</ecNumber>
    </recommendedName>
</protein>
<comment type="similarity">
    <text evidence="3">Belongs to the aldolase class II family. AraD/FucA subfamily.</text>
</comment>
<evidence type="ECO:0000256" key="5">
    <source>
        <dbReference type="ARBA" id="ARBA00022723"/>
    </source>
</evidence>
<evidence type="ECO:0000256" key="2">
    <source>
        <dbReference type="ARBA" id="ARBA00001947"/>
    </source>
</evidence>
<evidence type="ECO:0000256" key="4">
    <source>
        <dbReference type="ARBA" id="ARBA00013186"/>
    </source>
</evidence>